<evidence type="ECO:0000313" key="9">
    <source>
        <dbReference type="EMBL" id="OHX67790.1"/>
    </source>
</evidence>
<feature type="transmembrane region" description="Helical" evidence="8">
    <location>
        <begin position="209"/>
        <end position="227"/>
    </location>
</feature>
<keyword evidence="6 8" id="KW-1133">Transmembrane helix</keyword>
<sequence>MDYHSLDPLLLIAYITTGIIAGIVNTLAGGGSLFTLSLLMFIGMPVGLANGTNRLGILFQNVTGAYTFKKSNLLDISSSMKYVIPSLVGAIVGAFTVSDIDEKTLQYIIGSLMLLMLYPILNENKNSGNFQISASQKPQYTFWRDNIIFFCIGFYGGFIQAGIGIMILVGVSNLGKMTLIRANAIKMLIIAAYTLPVFLVFIFKGQVAWVAAILLALGQVIGTWFAGKIASKSDKVNQFIKWLLVSMVLISIIRMFGIHTWLIEYLT</sequence>
<evidence type="ECO:0000256" key="2">
    <source>
        <dbReference type="ARBA" id="ARBA00009142"/>
    </source>
</evidence>
<dbReference type="AlphaFoldDB" id="A0A1S1Z3D7"/>
<feature type="transmembrane region" description="Helical" evidence="8">
    <location>
        <begin position="12"/>
        <end position="42"/>
    </location>
</feature>
<feature type="transmembrane region" description="Helical" evidence="8">
    <location>
        <begin position="183"/>
        <end position="203"/>
    </location>
</feature>
<dbReference type="OrthoDB" id="554695at2"/>
<dbReference type="STRING" id="915059.NH26_16315"/>
<dbReference type="Pfam" id="PF01925">
    <property type="entry name" value="TauE"/>
    <property type="match status" value="1"/>
</dbReference>
<comment type="caution">
    <text evidence="9">The sequence shown here is derived from an EMBL/GenBank/DDBJ whole genome shotgun (WGS) entry which is preliminary data.</text>
</comment>
<proteinExistence type="inferred from homology"/>
<evidence type="ECO:0000256" key="4">
    <source>
        <dbReference type="ARBA" id="ARBA00022475"/>
    </source>
</evidence>
<dbReference type="InterPro" id="IPR052017">
    <property type="entry name" value="TSUP"/>
</dbReference>
<feature type="transmembrane region" description="Helical" evidence="8">
    <location>
        <begin position="79"/>
        <end position="97"/>
    </location>
</feature>
<feature type="transmembrane region" description="Helical" evidence="8">
    <location>
        <begin position="239"/>
        <end position="263"/>
    </location>
</feature>
<dbReference type="Proteomes" id="UP000179797">
    <property type="component" value="Unassembled WGS sequence"/>
</dbReference>
<evidence type="ECO:0000256" key="1">
    <source>
        <dbReference type="ARBA" id="ARBA00004651"/>
    </source>
</evidence>
<dbReference type="PANTHER" id="PTHR30269">
    <property type="entry name" value="TRANSMEMBRANE PROTEIN YFCA"/>
    <property type="match status" value="1"/>
</dbReference>
<accession>A0A1S1Z3D7</accession>
<evidence type="ECO:0000256" key="3">
    <source>
        <dbReference type="ARBA" id="ARBA00022448"/>
    </source>
</evidence>
<dbReference type="GO" id="GO:0005886">
    <property type="term" value="C:plasma membrane"/>
    <property type="evidence" value="ECO:0007669"/>
    <property type="project" value="UniProtKB-SubCell"/>
</dbReference>
<keyword evidence="7 8" id="KW-0472">Membrane</keyword>
<name>A0A1S1Z3D7_FLAPC</name>
<keyword evidence="3" id="KW-0813">Transport</keyword>
<evidence type="ECO:0000256" key="7">
    <source>
        <dbReference type="ARBA" id="ARBA00023136"/>
    </source>
</evidence>
<evidence type="ECO:0000256" key="6">
    <source>
        <dbReference type="ARBA" id="ARBA00022989"/>
    </source>
</evidence>
<dbReference type="RefSeq" id="WP_044219553.1">
    <property type="nucleotide sequence ID" value="NZ_JRYR02000001.1"/>
</dbReference>
<keyword evidence="5 8" id="KW-0812">Transmembrane</keyword>
<feature type="transmembrane region" description="Helical" evidence="8">
    <location>
        <begin position="147"/>
        <end position="171"/>
    </location>
</feature>
<organism evidence="9 10">
    <name type="scientific">Flammeovirga pacifica</name>
    <dbReference type="NCBI Taxonomy" id="915059"/>
    <lineage>
        <taxon>Bacteria</taxon>
        <taxon>Pseudomonadati</taxon>
        <taxon>Bacteroidota</taxon>
        <taxon>Cytophagia</taxon>
        <taxon>Cytophagales</taxon>
        <taxon>Flammeovirgaceae</taxon>
        <taxon>Flammeovirga</taxon>
    </lineage>
</organism>
<dbReference type="PANTHER" id="PTHR30269:SF0">
    <property type="entry name" value="MEMBRANE TRANSPORTER PROTEIN YFCA-RELATED"/>
    <property type="match status" value="1"/>
</dbReference>
<dbReference type="InterPro" id="IPR002781">
    <property type="entry name" value="TM_pro_TauE-like"/>
</dbReference>
<comment type="subcellular location">
    <subcellularLocation>
        <location evidence="1 8">Cell membrane</location>
        <topology evidence="1 8">Multi-pass membrane protein</topology>
    </subcellularLocation>
</comment>
<reference evidence="9 10" key="1">
    <citation type="journal article" date="2012" name="Int. J. Syst. Evol. Microbiol.">
        <title>Flammeovirga pacifica sp. nov., isolated from deep-sea sediment.</title>
        <authorList>
            <person name="Xu H."/>
            <person name="Fu Y."/>
            <person name="Yang N."/>
            <person name="Ding Z."/>
            <person name="Lai Q."/>
            <person name="Zeng R."/>
        </authorList>
    </citation>
    <scope>NUCLEOTIDE SEQUENCE [LARGE SCALE GENOMIC DNA]</scope>
    <source>
        <strain evidence="10">DSM 24597 / LMG 26175 / WPAGA1</strain>
    </source>
</reference>
<evidence type="ECO:0000256" key="5">
    <source>
        <dbReference type="ARBA" id="ARBA00022692"/>
    </source>
</evidence>
<feature type="transmembrane region" description="Helical" evidence="8">
    <location>
        <begin position="104"/>
        <end position="121"/>
    </location>
</feature>
<keyword evidence="4 8" id="KW-1003">Cell membrane</keyword>
<protein>
    <recommendedName>
        <fullName evidence="8">Probable membrane transporter protein</fullName>
    </recommendedName>
</protein>
<dbReference type="EMBL" id="JRYR02000001">
    <property type="protein sequence ID" value="OHX67790.1"/>
    <property type="molecule type" value="Genomic_DNA"/>
</dbReference>
<evidence type="ECO:0000256" key="8">
    <source>
        <dbReference type="RuleBase" id="RU363041"/>
    </source>
</evidence>
<gene>
    <name evidence="9" type="ORF">NH26_16315</name>
</gene>
<comment type="similarity">
    <text evidence="2 8">Belongs to the 4-toluene sulfonate uptake permease (TSUP) (TC 2.A.102) family.</text>
</comment>
<evidence type="ECO:0000313" key="10">
    <source>
        <dbReference type="Proteomes" id="UP000179797"/>
    </source>
</evidence>
<keyword evidence="10" id="KW-1185">Reference proteome</keyword>